<comment type="function">
    <text evidence="5">Catalyzes the ATP-dependent conversion of 5-aminoimidazole ribonucleotide (AIR) and HCO(3)(-) to N5-carboxyaminoimidazole ribonucleotide (N5-CAIR).</text>
</comment>
<dbReference type="Gene3D" id="3.30.470.20">
    <property type="entry name" value="ATP-grasp fold, B domain"/>
    <property type="match status" value="1"/>
</dbReference>
<sequence>MTKEKMAIGILGAGQLAQMTCEAGRALGFDMHVYANHAQEPATFVADRTWVGDLTDYEQLQQFAESVSVITFDTELLPMDAVSYVAQFAKVYPNPDILWIAQHRERERLFLRDQGITMPRIAFVHTHEDIASAVDQVGVPAVLKTVEQGYDGKGQRKITRPDEAIEAWEFLGRVPCVLEEWLDNPLEMSVIVAGSEAHGMAAFPVIDNEHQNHILHQSSVPSQLPVEIQSRAEQIAIFIAHSLHLIGLLTIEMFYTKDGRVLVNELAPRPHNSGHHTQLSTVTSQFEQLIRAITGLELGDVTTKPAAMINLLGDLFLQQSTSHPIYQHVGFVDPHDKEEQNVFFYGKQEARVGRKLGHIIAVGENVQDATAKAQRIYAGYVLREDDVCRD</sequence>
<comment type="similarity">
    <text evidence="5 6">Belongs to the PurK/PurT family.</text>
</comment>
<evidence type="ECO:0000313" key="9">
    <source>
        <dbReference type="Proteomes" id="UP001139263"/>
    </source>
</evidence>
<dbReference type="GO" id="GO:0006189">
    <property type="term" value="P:'de novo' IMP biosynthetic process"/>
    <property type="evidence" value="ECO:0007669"/>
    <property type="project" value="UniProtKB-UniRule"/>
</dbReference>
<dbReference type="NCBIfam" id="TIGR01161">
    <property type="entry name" value="purK"/>
    <property type="match status" value="1"/>
</dbReference>
<evidence type="ECO:0000256" key="3">
    <source>
        <dbReference type="ARBA" id="ARBA00022755"/>
    </source>
</evidence>
<keyword evidence="2 5" id="KW-0547">Nucleotide-binding</keyword>
<feature type="domain" description="ATP-grasp" evidence="7">
    <location>
        <begin position="108"/>
        <end position="294"/>
    </location>
</feature>
<protein>
    <recommendedName>
        <fullName evidence="5 6">N5-carboxyaminoimidazole ribonucleotide synthase</fullName>
        <shortName evidence="5 6">N5-CAIR synthase</shortName>
        <ecNumber evidence="5 6">6.3.4.18</ecNumber>
    </recommendedName>
    <alternativeName>
        <fullName evidence="5 6">5-(carboxyamino)imidazole ribonucleotide synthetase</fullName>
    </alternativeName>
</protein>
<dbReference type="GO" id="GO:0005524">
    <property type="term" value="F:ATP binding"/>
    <property type="evidence" value="ECO:0007669"/>
    <property type="project" value="UniProtKB-UniRule"/>
</dbReference>
<accession>A0A9X2ACP8</accession>
<gene>
    <name evidence="5 6 8" type="primary">purK</name>
    <name evidence="8" type="ORF">MM817_00820</name>
</gene>
<keyword evidence="9" id="KW-1185">Reference proteome</keyword>
<comment type="subunit">
    <text evidence="5 6">Homodimer.</text>
</comment>
<comment type="caution">
    <text evidence="8">The sequence shown here is derived from an EMBL/GenBank/DDBJ whole genome shotgun (WGS) entry which is preliminary data.</text>
</comment>
<dbReference type="RefSeq" id="WP_241712144.1">
    <property type="nucleotide sequence ID" value="NZ_JALBUF010000001.1"/>
</dbReference>
<evidence type="ECO:0000259" key="7">
    <source>
        <dbReference type="PROSITE" id="PS50975"/>
    </source>
</evidence>
<keyword evidence="4 5" id="KW-0067">ATP-binding</keyword>
<dbReference type="InterPro" id="IPR005875">
    <property type="entry name" value="PurK"/>
</dbReference>
<dbReference type="Proteomes" id="UP001139263">
    <property type="component" value="Unassembled WGS sequence"/>
</dbReference>
<evidence type="ECO:0000256" key="4">
    <source>
        <dbReference type="ARBA" id="ARBA00022840"/>
    </source>
</evidence>
<evidence type="ECO:0000256" key="1">
    <source>
        <dbReference type="ARBA" id="ARBA00022598"/>
    </source>
</evidence>
<evidence type="ECO:0000256" key="6">
    <source>
        <dbReference type="RuleBase" id="RU361200"/>
    </source>
</evidence>
<evidence type="ECO:0000313" key="8">
    <source>
        <dbReference type="EMBL" id="MCI0182560.1"/>
    </source>
</evidence>
<evidence type="ECO:0000256" key="5">
    <source>
        <dbReference type="HAMAP-Rule" id="MF_01928"/>
    </source>
</evidence>
<dbReference type="InterPro" id="IPR054350">
    <property type="entry name" value="PurT/PurK_preATP-grasp"/>
</dbReference>
<proteinExistence type="inferred from homology"/>
<feature type="binding site" evidence="5">
    <location>
        <position position="144"/>
    </location>
    <ligand>
        <name>ATP</name>
        <dbReference type="ChEBI" id="CHEBI:30616"/>
    </ligand>
</feature>
<dbReference type="Pfam" id="PF17769">
    <property type="entry name" value="PurK_C"/>
    <property type="match status" value="1"/>
</dbReference>
<dbReference type="SUPFAM" id="SSF56059">
    <property type="entry name" value="Glutathione synthetase ATP-binding domain-like"/>
    <property type="match status" value="1"/>
</dbReference>
<dbReference type="PANTHER" id="PTHR11609:SF5">
    <property type="entry name" value="PHOSPHORIBOSYLAMINOIMIDAZOLE CARBOXYLASE"/>
    <property type="match status" value="1"/>
</dbReference>
<evidence type="ECO:0000256" key="2">
    <source>
        <dbReference type="ARBA" id="ARBA00022741"/>
    </source>
</evidence>
<dbReference type="GO" id="GO:0004638">
    <property type="term" value="F:phosphoribosylaminoimidazole carboxylase activity"/>
    <property type="evidence" value="ECO:0007669"/>
    <property type="project" value="InterPro"/>
</dbReference>
<dbReference type="InterPro" id="IPR040686">
    <property type="entry name" value="PurK_C"/>
</dbReference>
<comment type="catalytic activity">
    <reaction evidence="5 6">
        <text>5-amino-1-(5-phospho-beta-D-ribosyl)imidazole + hydrogencarbonate + ATP = 5-carboxyamino-1-(5-phospho-D-ribosyl)imidazole + ADP + phosphate + 2 H(+)</text>
        <dbReference type="Rhea" id="RHEA:19317"/>
        <dbReference type="ChEBI" id="CHEBI:15378"/>
        <dbReference type="ChEBI" id="CHEBI:17544"/>
        <dbReference type="ChEBI" id="CHEBI:30616"/>
        <dbReference type="ChEBI" id="CHEBI:43474"/>
        <dbReference type="ChEBI" id="CHEBI:58730"/>
        <dbReference type="ChEBI" id="CHEBI:137981"/>
        <dbReference type="ChEBI" id="CHEBI:456216"/>
        <dbReference type="EC" id="6.3.4.18"/>
    </reaction>
</comment>
<dbReference type="PROSITE" id="PS50975">
    <property type="entry name" value="ATP_GRASP"/>
    <property type="match status" value="1"/>
</dbReference>
<feature type="binding site" evidence="5">
    <location>
        <position position="104"/>
    </location>
    <ligand>
        <name>ATP</name>
        <dbReference type="ChEBI" id="CHEBI:30616"/>
    </ligand>
</feature>
<dbReference type="Gene3D" id="3.30.1490.20">
    <property type="entry name" value="ATP-grasp fold, A domain"/>
    <property type="match status" value="1"/>
</dbReference>
<dbReference type="EC" id="6.3.4.18" evidence="5 6"/>
<dbReference type="NCBIfam" id="NF004679">
    <property type="entry name" value="PRK06019.1-5"/>
    <property type="match status" value="1"/>
</dbReference>
<dbReference type="GO" id="GO:0046872">
    <property type="term" value="F:metal ion binding"/>
    <property type="evidence" value="ECO:0007669"/>
    <property type="project" value="InterPro"/>
</dbReference>
<dbReference type="InterPro" id="IPR016185">
    <property type="entry name" value="PreATP-grasp_dom_sf"/>
</dbReference>
<dbReference type="GO" id="GO:0034028">
    <property type="term" value="F:5-(carboxyamino)imidazole ribonucleotide synthase activity"/>
    <property type="evidence" value="ECO:0007669"/>
    <property type="project" value="UniProtKB-UniRule"/>
</dbReference>
<dbReference type="InterPro" id="IPR003135">
    <property type="entry name" value="ATP-grasp_carboxylate-amine"/>
</dbReference>
<feature type="binding site" evidence="5">
    <location>
        <position position="210"/>
    </location>
    <ligand>
        <name>ATP</name>
        <dbReference type="ChEBI" id="CHEBI:30616"/>
    </ligand>
</feature>
<dbReference type="Gene3D" id="3.40.50.20">
    <property type="match status" value="1"/>
</dbReference>
<dbReference type="InterPro" id="IPR011054">
    <property type="entry name" value="Rudment_hybrid_motif"/>
</dbReference>
<dbReference type="EMBL" id="JALBUF010000001">
    <property type="protein sequence ID" value="MCI0182560.1"/>
    <property type="molecule type" value="Genomic_DNA"/>
</dbReference>
<dbReference type="PANTHER" id="PTHR11609">
    <property type="entry name" value="PURINE BIOSYNTHESIS PROTEIN 6/7, PUR6/7"/>
    <property type="match status" value="1"/>
</dbReference>
<dbReference type="InterPro" id="IPR011761">
    <property type="entry name" value="ATP-grasp"/>
</dbReference>
<name>A0A9X2ACP8_9BACL</name>
<comment type="function">
    <text evidence="6">Catalyzes the ATP-dependent conversion of 5-aminoimidazole ribonucleotide (AIR) and HCO(3)- to N5-carboxyaminoimidazole ribonucleotide (N5-CAIR).</text>
</comment>
<feature type="binding site" evidence="5">
    <location>
        <begin position="149"/>
        <end position="155"/>
    </location>
    <ligand>
        <name>ATP</name>
        <dbReference type="ChEBI" id="CHEBI:30616"/>
    </ligand>
</feature>
<dbReference type="Pfam" id="PF22660">
    <property type="entry name" value="RS_preATP-grasp-like"/>
    <property type="match status" value="1"/>
</dbReference>
<dbReference type="SUPFAM" id="SSF52440">
    <property type="entry name" value="PreATP-grasp domain"/>
    <property type="match status" value="1"/>
</dbReference>
<dbReference type="Pfam" id="PF02222">
    <property type="entry name" value="ATP-grasp"/>
    <property type="match status" value="1"/>
</dbReference>
<comment type="pathway">
    <text evidence="5 6">Purine metabolism; IMP biosynthesis via de novo pathway; 5-amino-1-(5-phospho-D-ribosyl)imidazole-4-carboxylate from 5-amino-1-(5-phospho-D-ribosyl)imidazole (N5-CAIR route): step 1/2.</text>
</comment>
<dbReference type="FunFam" id="3.30.1490.20:FF:000015">
    <property type="entry name" value="N5-carboxyaminoimidazole ribonucleotide synthase"/>
    <property type="match status" value="1"/>
</dbReference>
<dbReference type="HAMAP" id="MF_01928">
    <property type="entry name" value="PurK"/>
    <property type="match status" value="1"/>
</dbReference>
<keyword evidence="1 5" id="KW-0436">Ligase</keyword>
<dbReference type="AlphaFoldDB" id="A0A9X2ACP8"/>
<feature type="binding site" evidence="5">
    <location>
        <begin position="179"/>
        <end position="182"/>
    </location>
    <ligand>
        <name>ATP</name>
        <dbReference type="ChEBI" id="CHEBI:30616"/>
    </ligand>
</feature>
<dbReference type="InterPro" id="IPR013815">
    <property type="entry name" value="ATP_grasp_subdomain_1"/>
</dbReference>
<keyword evidence="3 5" id="KW-0658">Purine biosynthesis</keyword>
<organism evidence="8 9">
    <name type="scientific">Sulfoacidibacillus ferrooxidans</name>
    <dbReference type="NCBI Taxonomy" id="2005001"/>
    <lineage>
        <taxon>Bacteria</taxon>
        <taxon>Bacillati</taxon>
        <taxon>Bacillota</taxon>
        <taxon>Bacilli</taxon>
        <taxon>Bacillales</taxon>
        <taxon>Alicyclobacillaceae</taxon>
        <taxon>Sulfoacidibacillus</taxon>
    </lineage>
</organism>
<dbReference type="GO" id="GO:0005829">
    <property type="term" value="C:cytosol"/>
    <property type="evidence" value="ECO:0007669"/>
    <property type="project" value="TreeGrafter"/>
</dbReference>
<feature type="binding site" evidence="5">
    <location>
        <position position="187"/>
    </location>
    <ligand>
        <name>ATP</name>
        <dbReference type="ChEBI" id="CHEBI:30616"/>
    </ligand>
</feature>
<dbReference type="SUPFAM" id="SSF51246">
    <property type="entry name" value="Rudiment single hybrid motif"/>
    <property type="match status" value="1"/>
</dbReference>
<feature type="binding site" evidence="5">
    <location>
        <begin position="264"/>
        <end position="265"/>
    </location>
    <ligand>
        <name>ATP</name>
        <dbReference type="ChEBI" id="CHEBI:30616"/>
    </ligand>
</feature>
<reference evidence="8" key="1">
    <citation type="submission" date="2022-03" db="EMBL/GenBank/DDBJ databases">
        <title>Draft Genome Sequence of Firmicute Strain S0AB, a Heterotrophic Iron/Sulfur-Oxidizing Extreme Acidophile.</title>
        <authorList>
            <person name="Vergara E."/>
            <person name="Pakostova E."/>
            <person name="Johnson D.B."/>
            <person name="Holmes D.S."/>
        </authorList>
    </citation>
    <scope>NUCLEOTIDE SEQUENCE</scope>
    <source>
        <strain evidence="8">S0AB</strain>
    </source>
</reference>